<dbReference type="CDD" id="cd06661">
    <property type="entry name" value="GGCT_like"/>
    <property type="match status" value="1"/>
</dbReference>
<dbReference type="InterPro" id="IPR036568">
    <property type="entry name" value="GGCT-like_sf"/>
</dbReference>
<gene>
    <name evidence="3" type="ORF">Q2T77_14900</name>
</gene>
<accession>A0ABT8S5S2</accession>
<dbReference type="PANTHER" id="PTHR12192">
    <property type="entry name" value="CATION TRANSPORT PROTEIN CHAC-RELATED"/>
    <property type="match status" value="1"/>
</dbReference>
<dbReference type="Pfam" id="PF04752">
    <property type="entry name" value="ChaC"/>
    <property type="match status" value="1"/>
</dbReference>
<reference evidence="3" key="1">
    <citation type="submission" date="2023-06" db="EMBL/GenBank/DDBJ databases">
        <authorList>
            <person name="Jiang Y."/>
            <person name="Liu Q."/>
        </authorList>
    </citation>
    <scope>NUCLEOTIDE SEQUENCE</scope>
    <source>
        <strain evidence="3">CGMCC 1.12090</strain>
    </source>
</reference>
<dbReference type="Gene3D" id="3.10.490.10">
    <property type="entry name" value="Gamma-glutamyl cyclotransferase-like"/>
    <property type="match status" value="1"/>
</dbReference>
<proteinExistence type="predicted"/>
<organism evidence="3 4">
    <name type="scientific">Variovorax ginsengisoli</name>
    <dbReference type="NCBI Taxonomy" id="363844"/>
    <lineage>
        <taxon>Bacteria</taxon>
        <taxon>Pseudomonadati</taxon>
        <taxon>Pseudomonadota</taxon>
        <taxon>Betaproteobacteria</taxon>
        <taxon>Burkholderiales</taxon>
        <taxon>Comamonadaceae</taxon>
        <taxon>Variovorax</taxon>
    </lineage>
</organism>
<evidence type="ECO:0000256" key="2">
    <source>
        <dbReference type="ARBA" id="ARBA00023239"/>
    </source>
</evidence>
<protein>
    <recommendedName>
        <fullName evidence="1">glutathione-specific gamma-glutamylcyclotransferase</fullName>
        <ecNumber evidence="1">4.3.2.7</ecNumber>
    </recommendedName>
</protein>
<dbReference type="PANTHER" id="PTHR12192:SF2">
    <property type="entry name" value="GLUTATHIONE-SPECIFIC GAMMA-GLUTAMYLCYCLOTRANSFERASE 2"/>
    <property type="match status" value="1"/>
</dbReference>
<sequence length="234" mass="25473">MDSIPIPLDADHLLTRERLITGSMIESLRANPPAGVRIRTDAEMEQTLEAALGAHDPGADLHVFGYGSLMWNPAMDAAHASIGRVQGWHRSFCIRTLLGRGSQQAPGAMLGLDRGGACRGVLYRIDAAKVRTELRLLWRREMFAGTYDAHWVPAKNGAGAIRALTFVVDRRHERYIGGHPIPDIARLIRTGNGAIGSSRAYFDATLRTLERLGIRDAGMERLQAAILLGDSGAS</sequence>
<dbReference type="InterPro" id="IPR006840">
    <property type="entry name" value="ChaC"/>
</dbReference>
<keyword evidence="4" id="KW-1185">Reference proteome</keyword>
<dbReference type="RefSeq" id="WP_301810369.1">
    <property type="nucleotide sequence ID" value="NZ_JAUJZH010000009.1"/>
</dbReference>
<dbReference type="Proteomes" id="UP001169027">
    <property type="component" value="Unassembled WGS sequence"/>
</dbReference>
<dbReference type="EC" id="4.3.2.7" evidence="1"/>
<name>A0ABT8S5S2_9BURK</name>
<dbReference type="SUPFAM" id="SSF110857">
    <property type="entry name" value="Gamma-glutamyl cyclotransferase-like"/>
    <property type="match status" value="1"/>
</dbReference>
<evidence type="ECO:0000256" key="1">
    <source>
        <dbReference type="ARBA" id="ARBA00012344"/>
    </source>
</evidence>
<evidence type="ECO:0000313" key="3">
    <source>
        <dbReference type="EMBL" id="MDO1533582.1"/>
    </source>
</evidence>
<evidence type="ECO:0000313" key="4">
    <source>
        <dbReference type="Proteomes" id="UP001169027"/>
    </source>
</evidence>
<dbReference type="EMBL" id="JAUKVY010000009">
    <property type="protein sequence ID" value="MDO1533582.1"/>
    <property type="molecule type" value="Genomic_DNA"/>
</dbReference>
<comment type="caution">
    <text evidence="3">The sequence shown here is derived from an EMBL/GenBank/DDBJ whole genome shotgun (WGS) entry which is preliminary data.</text>
</comment>
<keyword evidence="2" id="KW-0456">Lyase</keyword>
<dbReference type="InterPro" id="IPR013024">
    <property type="entry name" value="GGCT-like"/>
</dbReference>